<dbReference type="PANTHER" id="PTHR43308:SF5">
    <property type="entry name" value="S-LAYER PROTEIN _ PEPTIDOGLYCAN ENDO-BETA-N-ACETYLGLUCOSAMINIDASE"/>
    <property type="match status" value="1"/>
</dbReference>
<dbReference type="InterPro" id="IPR051465">
    <property type="entry name" value="Cell_Envelope_Struct_Comp"/>
</dbReference>
<dbReference type="PANTHER" id="PTHR43308">
    <property type="entry name" value="OUTER MEMBRANE PROTEIN ALPHA-RELATED"/>
    <property type="match status" value="1"/>
</dbReference>
<feature type="region of interest" description="Disordered" evidence="2">
    <location>
        <begin position="1684"/>
        <end position="1704"/>
    </location>
</feature>
<dbReference type="InterPro" id="IPR041498">
    <property type="entry name" value="Big_6"/>
</dbReference>
<organism evidence="4 5">
    <name type="scientific">Peptoniphilus indolicus</name>
    <dbReference type="NCBI Taxonomy" id="33030"/>
    <lineage>
        <taxon>Bacteria</taxon>
        <taxon>Bacillati</taxon>
        <taxon>Bacillota</taxon>
        <taxon>Tissierellia</taxon>
        <taxon>Tissierellales</taxon>
        <taxon>Peptoniphilaceae</taxon>
        <taxon>Peptoniphilus</taxon>
    </lineage>
</organism>
<feature type="domain" description="SLH" evidence="3">
    <location>
        <begin position="1781"/>
        <end position="1844"/>
    </location>
</feature>
<evidence type="ECO:0000313" key="4">
    <source>
        <dbReference type="EMBL" id="SUB75229.1"/>
    </source>
</evidence>
<feature type="domain" description="SLH" evidence="3">
    <location>
        <begin position="1719"/>
        <end position="1780"/>
    </location>
</feature>
<dbReference type="InterPro" id="IPR001119">
    <property type="entry name" value="SLH_dom"/>
</dbReference>
<keyword evidence="1" id="KW-0732">Signal</keyword>
<evidence type="ECO:0000256" key="2">
    <source>
        <dbReference type="SAM" id="MobiDB-lite"/>
    </source>
</evidence>
<dbReference type="NCBIfam" id="TIGR01168">
    <property type="entry name" value="YSIRK_signal"/>
    <property type="match status" value="1"/>
</dbReference>
<dbReference type="Proteomes" id="UP000254777">
    <property type="component" value="Unassembled WGS sequence"/>
</dbReference>
<evidence type="ECO:0000256" key="1">
    <source>
        <dbReference type="ARBA" id="ARBA00022729"/>
    </source>
</evidence>
<dbReference type="RefSeq" id="WP_172463320.1">
    <property type="nucleotide sequence ID" value="NZ_UGTH01000001.1"/>
</dbReference>
<dbReference type="InterPro" id="IPR005877">
    <property type="entry name" value="YSIRK_signal_dom"/>
</dbReference>
<name>A0A379DBJ2_9FIRM</name>
<dbReference type="InterPro" id="IPR044024">
    <property type="entry name" value="aRib"/>
</dbReference>
<feature type="domain" description="SLH" evidence="3">
    <location>
        <begin position="1845"/>
        <end position="1901"/>
    </location>
</feature>
<evidence type="ECO:0000259" key="3">
    <source>
        <dbReference type="PROSITE" id="PS51272"/>
    </source>
</evidence>
<protein>
    <submittedName>
        <fullName evidence="4">Parasporal protein</fullName>
    </submittedName>
</protein>
<sequence>MENQSNLRKKLETKKKPKYAMRKLSVGFVSCMLGFAILFGDVATASANGVGSLLLASSGIVESQIDDKFTPPTQVDESKIPVVYFVKNTEKGIEKGKVKANTRVEVSELKEDKAPSKKVLRVHQGGFWDNGKNSESAYELTQKVYSNTNYKLEFSYFDAKNGTIGIKGVSEVNGSEFKTGKSEGYELGKTSSYIPKTYNILTKNDKKVYQGDEAAENAIFYAYFNKGTPKKGNDLDIRVVYARLVPATPDLKIKQSIIQVPLGNNKNKQASYILKDIETTTLKDLLNSDKPGEGIVVDANNNENPVPATLGDVVKDNQITKAGDSFEVSLTAEKWGQKLKDGKIQVVFYDEESYDKAAHEPKDIVAEPETKLVEGTGKSGDIIVVKDKNQTEIGRGIVSSDGKFSVAVNRELKEQEVLELKAVTGKSESSTVEATVKPVIRELKAPADVVKVEDPANLSEEEQKQIKEAVLKANPDLGLTQDNIKVDPKSGKVTVDTEKVKAELEPGKVLVKKTAPVIRELKAPTDVVEVEDPANLSEEEQKQIKEAVLKANPDLGLTQDNIKVDPKSGKVTVDTEKVKAELEPGKVLVKKTAPVIRELKAPADVVKVEDPANLSEEEQKQIKEAVLKANPDLGLTQDNIKVDPKSGKVTVDTEKVKAELEPGKVLVKKTAPVIRELKAPTDVVKVEDPANLSEEEQKQIKEAVLKANPDLGLTQDNIKVDPKSGKVTVDTEKVKAELEPGKVLVKKTAPVIRELKAPTDVVKVEDPANLSEEEQKQIKEAVLKANPDLGLTQDNIKVDPKSGKVTVDTEKVKAELEPGKVLVKKTAPVIRELKAPADVVKVEDPANLSEEEQKQIKEAVLKANPDLGLTQDNIKVDPKSGKVTVDTEKVKAELEPGKVLVKKTAPVIRELKAPADVVKVEDPANLSEEEQKQIKEAVLKANPDLGLTQDNIKVDPKSGKVTVDTEKVKAELEPGKVLVKKTAPVIRELKAPADVVEVEDPTNLSEEEQKQIKEAVLKANPDLGLTQDNIKVDPKSGKVTVDTEKVKAELEPGKVLVKKTAPVIRELKAPADVVKVEDPANLSEEEQKQIKEAVLKANPDLGLTQDNIKVDPKSGKVTVDTEKVKAELEPGKVLVKKTAPVIRELKAPADVVKVEDPANLSEEEQKQIKEAVLKANPDLGLTQDNIKVDPKSGKVTVDTEKVKAELEPGKVLVKKTAPVIRELKAPADVVKVEDPANLSEEEQKQIKEAVLKANPDLGLTQDNIKVDPKSGKVTVDTEKVKAELEPGKVLVKKTAPVIRELKAPADVVKVEDPANLSEEEQKQIKEAVLKANPDLGLTQDNIKVDPKSGKVTVDTEKVKAELEPGKVLVKKTAPVIRELKAPADVVEVEDPTNLSEEEQKQIKEAVLKANPDLGLTQDNIKVDPKSGKVTVDTEKVKAELEPGKVLVKKTAPVIRELKAPADVVKVEDPANLSEEEQKQIKEAVLKANPDLGLTQDNIKVDPKSGKVTVDTEKVKAELEPGKVLVKKTAPVIRELKAPTDVVKVEDPANLSEEEQKQIKEAVLKANPDLGLTQDNIKVDPKSGKVTVDTEKVKAELEPGKVLVKKTAPVEPGEEEIKINVPSSKIVVRDPNRLTDLEKDLIKEAVKKTNPTIDSNSIKVDDRGNVTIRENGKDRVVLTPSQTIIDGRDNYRPEPRERDGNDNNYNAGSIDFRFVKAPAEKRGEKAQVVAPKKEEAIAKVIGTHKAYIFGYKDGSVRPYGEITRAEAAAMVARLMGYSLTDMSQPAFADTQSAWYNQYINAVVKAGIMSGYPDGTFKPNEYITRAEFAQILKNLDKANTAVSPFGDVKGHWAEKAIDQAFANQRIKGYEDGTFKPEKSITRAEVVTILNRMQNRTLGKENLPSDVSKFSDLDENAWYYLDMVSATNSYEYAKSKEKADGTHQMVKVISEK</sequence>
<proteinExistence type="predicted"/>
<dbReference type="EMBL" id="UGTH01000001">
    <property type="protein sequence ID" value="SUB75229.1"/>
    <property type="molecule type" value="Genomic_DNA"/>
</dbReference>
<evidence type="ECO:0000313" key="5">
    <source>
        <dbReference type="Proteomes" id="UP000254777"/>
    </source>
</evidence>
<dbReference type="Pfam" id="PF00395">
    <property type="entry name" value="SLH"/>
    <property type="match status" value="2"/>
</dbReference>
<dbReference type="Pfam" id="PF17936">
    <property type="entry name" value="Big_6"/>
    <property type="match status" value="1"/>
</dbReference>
<dbReference type="PROSITE" id="PS51272">
    <property type="entry name" value="SLH"/>
    <property type="match status" value="3"/>
</dbReference>
<feature type="compositionally biased region" description="Basic and acidic residues" evidence="2">
    <location>
        <begin position="1685"/>
        <end position="1700"/>
    </location>
</feature>
<dbReference type="Gene3D" id="3.10.20.890">
    <property type="match status" value="16"/>
</dbReference>
<reference evidence="4 5" key="1">
    <citation type="submission" date="2018-06" db="EMBL/GenBank/DDBJ databases">
        <authorList>
            <consortium name="Pathogen Informatics"/>
            <person name="Doyle S."/>
        </authorList>
    </citation>
    <scope>NUCLEOTIDE SEQUENCE [LARGE SCALE GENOMIC DNA]</scope>
    <source>
        <strain evidence="4 5">NCTC11088</strain>
    </source>
</reference>
<accession>A0A379DBJ2</accession>
<gene>
    <name evidence="4" type="primary">ctc_2</name>
    <name evidence="4" type="ORF">NCTC11088_01017</name>
</gene>
<dbReference type="Pfam" id="PF18938">
    <property type="entry name" value="aRib"/>
    <property type="match status" value="16"/>
</dbReference>